<evidence type="ECO:0000259" key="5">
    <source>
        <dbReference type="PROSITE" id="PS51999"/>
    </source>
</evidence>
<sequence>MVRCACGLEAVIRTSWTNRNPGRRFYGCPTLSSTCVNFLRWYDPPMCQRSVQIIPRLLRSRNELEEILAMVEEKRRMLLTFLIISWVTQREAQQANELSNLTRQRQLLTNVNYRRAIIQELERLPRNLVSCKTREHLKCIQKAVFVEVIELKKELRLQLLDIIDERRSFIGELEQRLPTNVMAYKTRQELKCHQKDDMIRAMEMRSTALQLHHQAMKGFHFYKSL</sequence>
<gene>
    <name evidence="6" type="ORF">Tco_0653708</name>
</gene>
<organism evidence="6 7">
    <name type="scientific">Tanacetum coccineum</name>
    <dbReference type="NCBI Taxonomy" id="301880"/>
    <lineage>
        <taxon>Eukaryota</taxon>
        <taxon>Viridiplantae</taxon>
        <taxon>Streptophyta</taxon>
        <taxon>Embryophyta</taxon>
        <taxon>Tracheophyta</taxon>
        <taxon>Spermatophyta</taxon>
        <taxon>Magnoliopsida</taxon>
        <taxon>eudicotyledons</taxon>
        <taxon>Gunneridae</taxon>
        <taxon>Pentapetalae</taxon>
        <taxon>asterids</taxon>
        <taxon>campanulids</taxon>
        <taxon>Asterales</taxon>
        <taxon>Asteraceae</taxon>
        <taxon>Asteroideae</taxon>
        <taxon>Anthemideae</taxon>
        <taxon>Anthemidinae</taxon>
        <taxon>Tanacetum</taxon>
    </lineage>
</organism>
<reference evidence="6" key="2">
    <citation type="submission" date="2022-01" db="EMBL/GenBank/DDBJ databases">
        <authorList>
            <person name="Yamashiro T."/>
            <person name="Shiraishi A."/>
            <person name="Satake H."/>
            <person name="Nakayama K."/>
        </authorList>
    </citation>
    <scope>NUCLEOTIDE SEQUENCE</scope>
</reference>
<dbReference type="EMBL" id="BQNB010009112">
    <property type="protein sequence ID" value="GJS58924.1"/>
    <property type="molecule type" value="Genomic_DNA"/>
</dbReference>
<comment type="caution">
    <text evidence="6">The sequence shown here is derived from an EMBL/GenBank/DDBJ whole genome shotgun (WGS) entry which is preliminary data.</text>
</comment>
<keyword evidence="1" id="KW-0479">Metal-binding</keyword>
<proteinExistence type="predicted"/>
<evidence type="ECO:0000313" key="7">
    <source>
        <dbReference type="Proteomes" id="UP001151760"/>
    </source>
</evidence>
<name>A0ABQ4X171_9ASTR</name>
<evidence type="ECO:0000313" key="6">
    <source>
        <dbReference type="EMBL" id="GJS58924.1"/>
    </source>
</evidence>
<reference evidence="6" key="1">
    <citation type="journal article" date="2022" name="Int. J. Mol. Sci.">
        <title>Draft Genome of Tanacetum Coccineum: Genomic Comparison of Closely Related Tanacetum-Family Plants.</title>
        <authorList>
            <person name="Yamashiro T."/>
            <person name="Shiraishi A."/>
            <person name="Nakayama K."/>
            <person name="Satake H."/>
        </authorList>
    </citation>
    <scope>NUCLEOTIDE SEQUENCE</scope>
</reference>
<dbReference type="Pfam" id="PF06839">
    <property type="entry name" value="Zn_ribbon_GRF"/>
    <property type="match status" value="1"/>
</dbReference>
<dbReference type="PANTHER" id="PTHR33248">
    <property type="entry name" value="ZINC ION-BINDING PROTEIN"/>
    <property type="match status" value="1"/>
</dbReference>
<protein>
    <submittedName>
        <fullName evidence="6">Zinc finger, GRF-type containing protein</fullName>
    </submittedName>
</protein>
<dbReference type="PROSITE" id="PS51999">
    <property type="entry name" value="ZF_GRF"/>
    <property type="match status" value="1"/>
</dbReference>
<accession>A0ABQ4X171</accession>
<evidence type="ECO:0000256" key="2">
    <source>
        <dbReference type="ARBA" id="ARBA00022771"/>
    </source>
</evidence>
<evidence type="ECO:0000256" key="1">
    <source>
        <dbReference type="ARBA" id="ARBA00022723"/>
    </source>
</evidence>
<dbReference type="InterPro" id="IPR010666">
    <property type="entry name" value="Znf_GRF"/>
</dbReference>
<keyword evidence="3" id="KW-0862">Zinc</keyword>
<dbReference type="Proteomes" id="UP001151760">
    <property type="component" value="Unassembled WGS sequence"/>
</dbReference>
<feature type="domain" description="GRF-type" evidence="5">
    <location>
        <begin position="4"/>
        <end position="45"/>
    </location>
</feature>
<evidence type="ECO:0000256" key="4">
    <source>
        <dbReference type="PROSITE-ProRule" id="PRU01343"/>
    </source>
</evidence>
<keyword evidence="2 4" id="KW-0863">Zinc-finger</keyword>
<keyword evidence="7" id="KW-1185">Reference proteome</keyword>
<evidence type="ECO:0000256" key="3">
    <source>
        <dbReference type="ARBA" id="ARBA00022833"/>
    </source>
</evidence>